<dbReference type="GO" id="GO:0046872">
    <property type="term" value="F:metal ion binding"/>
    <property type="evidence" value="ECO:0007669"/>
    <property type="project" value="UniProtKB-KW"/>
</dbReference>
<comment type="similarity">
    <text evidence="7">Belongs to the inositol monophosphatase superfamily.</text>
</comment>
<dbReference type="Proteomes" id="UP000199163">
    <property type="component" value="Unassembled WGS sequence"/>
</dbReference>
<feature type="binding site" evidence="6">
    <location>
        <position position="69"/>
    </location>
    <ligand>
        <name>Mg(2+)</name>
        <dbReference type="ChEBI" id="CHEBI:18420"/>
        <label>1</label>
        <note>catalytic</note>
    </ligand>
</feature>
<dbReference type="EC" id="3.1.3.25" evidence="7"/>
<dbReference type="Gene3D" id="3.40.190.80">
    <property type="match status" value="1"/>
</dbReference>
<dbReference type="Gene3D" id="3.30.540.10">
    <property type="entry name" value="Fructose-1,6-Bisphosphatase, subunit A, domain 1"/>
    <property type="match status" value="1"/>
</dbReference>
<comment type="cofactor">
    <cofactor evidence="2 6 7">
        <name>Mg(2+)</name>
        <dbReference type="ChEBI" id="CHEBI:18420"/>
    </cofactor>
</comment>
<dbReference type="GO" id="GO:0008934">
    <property type="term" value="F:inositol monophosphate 1-phosphatase activity"/>
    <property type="evidence" value="ECO:0007669"/>
    <property type="project" value="InterPro"/>
</dbReference>
<keyword evidence="3 6" id="KW-0479">Metal-binding</keyword>
<keyword evidence="4 7" id="KW-0378">Hydrolase</keyword>
<dbReference type="SUPFAM" id="SSF56655">
    <property type="entry name" value="Carbohydrate phosphatase"/>
    <property type="match status" value="1"/>
</dbReference>
<evidence type="ECO:0000256" key="4">
    <source>
        <dbReference type="ARBA" id="ARBA00022801"/>
    </source>
</evidence>
<dbReference type="InterPro" id="IPR020583">
    <property type="entry name" value="Inositol_monoP_metal-BS"/>
</dbReference>
<name>A0A1G8G783_9BACI</name>
<dbReference type="InterPro" id="IPR033942">
    <property type="entry name" value="IMPase"/>
</dbReference>
<evidence type="ECO:0000256" key="7">
    <source>
        <dbReference type="RuleBase" id="RU364068"/>
    </source>
</evidence>
<feature type="binding site" evidence="6">
    <location>
        <position position="213"/>
    </location>
    <ligand>
        <name>Mg(2+)</name>
        <dbReference type="ChEBI" id="CHEBI:18420"/>
        <label>1</label>
        <note>catalytic</note>
    </ligand>
</feature>
<feature type="binding site" evidence="6">
    <location>
        <position position="88"/>
    </location>
    <ligand>
        <name>Mg(2+)</name>
        <dbReference type="ChEBI" id="CHEBI:18420"/>
        <label>1</label>
        <note>catalytic</note>
    </ligand>
</feature>
<keyword evidence="5 6" id="KW-0460">Magnesium</keyword>
<dbReference type="RefSeq" id="WP_091274155.1">
    <property type="nucleotide sequence ID" value="NZ_FNDK01000014.1"/>
</dbReference>
<comment type="catalytic activity">
    <reaction evidence="1 7">
        <text>a myo-inositol phosphate + H2O = myo-inositol + phosphate</text>
        <dbReference type="Rhea" id="RHEA:24056"/>
        <dbReference type="ChEBI" id="CHEBI:15377"/>
        <dbReference type="ChEBI" id="CHEBI:17268"/>
        <dbReference type="ChEBI" id="CHEBI:43474"/>
        <dbReference type="ChEBI" id="CHEBI:84139"/>
        <dbReference type="EC" id="3.1.3.25"/>
    </reaction>
</comment>
<keyword evidence="9" id="KW-1185">Reference proteome</keyword>
<evidence type="ECO:0000256" key="6">
    <source>
        <dbReference type="PIRSR" id="PIRSR600760-2"/>
    </source>
</evidence>
<dbReference type="PRINTS" id="PR00377">
    <property type="entry name" value="IMPHPHTASES"/>
</dbReference>
<feature type="binding site" evidence="6">
    <location>
        <position position="87"/>
    </location>
    <ligand>
        <name>Mg(2+)</name>
        <dbReference type="ChEBI" id="CHEBI:18420"/>
        <label>1</label>
        <note>catalytic</note>
    </ligand>
</feature>
<gene>
    <name evidence="8" type="ORF">SAMN05192534_11469</name>
</gene>
<dbReference type="GO" id="GO:0006020">
    <property type="term" value="P:inositol metabolic process"/>
    <property type="evidence" value="ECO:0007669"/>
    <property type="project" value="TreeGrafter"/>
</dbReference>
<evidence type="ECO:0000256" key="2">
    <source>
        <dbReference type="ARBA" id="ARBA00001946"/>
    </source>
</evidence>
<organism evidence="8 9">
    <name type="scientific">Alteribacillus persepolensis</name>
    <dbReference type="NCBI Taxonomy" id="568899"/>
    <lineage>
        <taxon>Bacteria</taxon>
        <taxon>Bacillati</taxon>
        <taxon>Bacillota</taxon>
        <taxon>Bacilli</taxon>
        <taxon>Bacillales</taxon>
        <taxon>Bacillaceae</taxon>
        <taxon>Alteribacillus</taxon>
    </lineage>
</organism>
<dbReference type="PROSITE" id="PS00629">
    <property type="entry name" value="IMP_1"/>
    <property type="match status" value="1"/>
</dbReference>
<evidence type="ECO:0000313" key="8">
    <source>
        <dbReference type="EMBL" id="SDH90247.1"/>
    </source>
</evidence>
<reference evidence="8 9" key="1">
    <citation type="submission" date="2016-10" db="EMBL/GenBank/DDBJ databases">
        <authorList>
            <person name="de Groot N.N."/>
        </authorList>
    </citation>
    <scope>NUCLEOTIDE SEQUENCE [LARGE SCALE GENOMIC DNA]</scope>
    <source>
        <strain evidence="8 9">DSM 21632</strain>
    </source>
</reference>
<evidence type="ECO:0000256" key="1">
    <source>
        <dbReference type="ARBA" id="ARBA00001033"/>
    </source>
</evidence>
<dbReference type="OrthoDB" id="9772456at2"/>
<accession>A0A1G8G783</accession>
<evidence type="ECO:0000256" key="5">
    <source>
        <dbReference type="ARBA" id="ARBA00022842"/>
    </source>
</evidence>
<dbReference type="GO" id="GO:0007165">
    <property type="term" value="P:signal transduction"/>
    <property type="evidence" value="ECO:0007669"/>
    <property type="project" value="TreeGrafter"/>
</dbReference>
<dbReference type="EMBL" id="FNDK01000014">
    <property type="protein sequence ID" value="SDH90247.1"/>
    <property type="molecule type" value="Genomic_DNA"/>
</dbReference>
<dbReference type="PRINTS" id="PR01959">
    <property type="entry name" value="SBIMPHPHTASE"/>
</dbReference>
<dbReference type="InterPro" id="IPR022337">
    <property type="entry name" value="Inositol_monophosphatase_SuhB"/>
</dbReference>
<evidence type="ECO:0000313" key="9">
    <source>
        <dbReference type="Proteomes" id="UP000199163"/>
    </source>
</evidence>
<sequence>MEEWMHMLRAAKEWAHEAGEKQLERLESPMKMDSKSSAIDLVTEMDVWTEQFLMDKIQTHFPGHVMRTEESGFYEGSSEYEWVIDPIDGTVNYAKGLPFFCISIGIRCQGETVAGIIHAPKLSETYEAVKGKGAFLNGRSIHVSETSRLEKAVLGTGFPYDKGNDTDNNLSHVNQLVPQIGGLRRLGSAALDLAQVACGRLDGYWELKLKVWDVEAGLLLLNEAGGKTMVKEEDKGLYVAGANAELFSALTKYIQR</sequence>
<dbReference type="Pfam" id="PF00459">
    <property type="entry name" value="Inositol_P"/>
    <property type="match status" value="1"/>
</dbReference>
<dbReference type="PANTHER" id="PTHR20854">
    <property type="entry name" value="INOSITOL MONOPHOSPHATASE"/>
    <property type="match status" value="1"/>
</dbReference>
<proteinExistence type="inferred from homology"/>
<dbReference type="FunFam" id="3.30.540.10:FF:000003">
    <property type="entry name" value="Inositol-1-monophosphatase"/>
    <property type="match status" value="1"/>
</dbReference>
<feature type="binding site" evidence="6">
    <location>
        <position position="85"/>
    </location>
    <ligand>
        <name>Mg(2+)</name>
        <dbReference type="ChEBI" id="CHEBI:18420"/>
        <label>1</label>
        <note>catalytic</note>
    </ligand>
</feature>
<dbReference type="STRING" id="568899.SAMN05192534_11469"/>
<dbReference type="CDD" id="cd01639">
    <property type="entry name" value="IMPase"/>
    <property type="match status" value="1"/>
</dbReference>
<evidence type="ECO:0000256" key="3">
    <source>
        <dbReference type="ARBA" id="ARBA00022723"/>
    </source>
</evidence>
<protein>
    <recommendedName>
        <fullName evidence="7">Inositol-1-monophosphatase</fullName>
        <ecNumber evidence="7">3.1.3.25</ecNumber>
    </recommendedName>
</protein>
<dbReference type="PANTHER" id="PTHR20854:SF4">
    <property type="entry name" value="INOSITOL-1-MONOPHOSPHATASE-RELATED"/>
    <property type="match status" value="1"/>
</dbReference>
<dbReference type="AlphaFoldDB" id="A0A1G8G783"/>
<dbReference type="InterPro" id="IPR000760">
    <property type="entry name" value="Inositol_monophosphatase-like"/>
</dbReference>